<sequence>MSFSLGSSDQAGRIDDYMDHHWPSVETSPFISVTHPYTTAHLPAAALTPISVPDSSFLAPRPSPAISHHSQEFQYQNIADSVGRHGLGITAPFPRDFLEASTSSFGLFPGPEIDYSSGHIIESSPPQRSRRPRRAPKGTQSARLSPVRILPHPDGVQRLEQERRQGLATESQHREPQRPRAAGRGRRDPQAEEEDAYVESLRKQNLSWKEVAGRFRERFNKDSTEARLQMRMLRRRKSSAPWHEADIPLLLRAYEYWQSEKYNIIAHKLQELGATRIYTEQQCEMQLQLQDGIEPESLLSAPPPRIPDPQRRLKRAVLKMSRRRIRAEDQ</sequence>
<proteinExistence type="predicted"/>
<keyword evidence="3" id="KW-1185">Reference proteome</keyword>
<feature type="compositionally biased region" description="Basic and acidic residues" evidence="1">
    <location>
        <begin position="155"/>
        <end position="178"/>
    </location>
</feature>
<evidence type="ECO:0000313" key="3">
    <source>
        <dbReference type="Proteomes" id="UP000243515"/>
    </source>
</evidence>
<organism evidence="2 3">
    <name type="scientific">Elaphomyces granulatus</name>
    <dbReference type="NCBI Taxonomy" id="519963"/>
    <lineage>
        <taxon>Eukaryota</taxon>
        <taxon>Fungi</taxon>
        <taxon>Dikarya</taxon>
        <taxon>Ascomycota</taxon>
        <taxon>Pezizomycotina</taxon>
        <taxon>Eurotiomycetes</taxon>
        <taxon>Eurotiomycetidae</taxon>
        <taxon>Eurotiales</taxon>
        <taxon>Elaphomycetaceae</taxon>
        <taxon>Elaphomyces</taxon>
    </lineage>
</organism>
<accession>A0A232M1V1</accession>
<reference evidence="2 3" key="1">
    <citation type="journal article" date="2015" name="Environ. Microbiol.">
        <title>Metagenome sequence of Elaphomyces granulatus from sporocarp tissue reveals Ascomycota ectomycorrhizal fingerprints of genome expansion and a Proteobacteria-rich microbiome.</title>
        <authorList>
            <person name="Quandt C.A."/>
            <person name="Kohler A."/>
            <person name="Hesse C.N."/>
            <person name="Sharpton T.J."/>
            <person name="Martin F."/>
            <person name="Spatafora J.W."/>
        </authorList>
    </citation>
    <scope>NUCLEOTIDE SEQUENCE [LARGE SCALE GENOMIC DNA]</scope>
    <source>
        <strain evidence="2 3">OSC145934</strain>
    </source>
</reference>
<gene>
    <name evidence="2" type="ORF">Egran_01918</name>
</gene>
<evidence type="ECO:0008006" key="4">
    <source>
        <dbReference type="Google" id="ProtNLM"/>
    </source>
</evidence>
<dbReference type="Proteomes" id="UP000243515">
    <property type="component" value="Unassembled WGS sequence"/>
</dbReference>
<protein>
    <recommendedName>
        <fullName evidence="4">Myb-like domain-containing protein</fullName>
    </recommendedName>
</protein>
<dbReference type="EMBL" id="NPHW01002996">
    <property type="protein sequence ID" value="OXV10322.1"/>
    <property type="molecule type" value="Genomic_DNA"/>
</dbReference>
<comment type="caution">
    <text evidence="2">The sequence shown here is derived from an EMBL/GenBank/DDBJ whole genome shotgun (WGS) entry which is preliminary data.</text>
</comment>
<evidence type="ECO:0000313" key="2">
    <source>
        <dbReference type="EMBL" id="OXV10322.1"/>
    </source>
</evidence>
<evidence type="ECO:0000256" key="1">
    <source>
        <dbReference type="SAM" id="MobiDB-lite"/>
    </source>
</evidence>
<dbReference type="AlphaFoldDB" id="A0A232M1V1"/>
<feature type="region of interest" description="Disordered" evidence="1">
    <location>
        <begin position="116"/>
        <end position="196"/>
    </location>
</feature>
<name>A0A232M1V1_9EURO</name>
<dbReference type="OrthoDB" id="5421421at2759"/>